<dbReference type="OrthoDB" id="7466967at2759"/>
<evidence type="ECO:0000313" key="2">
    <source>
        <dbReference type="EMBL" id="CAG9791002.1"/>
    </source>
</evidence>
<feature type="compositionally biased region" description="Low complexity" evidence="1">
    <location>
        <begin position="194"/>
        <end position="204"/>
    </location>
</feature>
<sequence length="527" mass="60617">MNQLWVQDEYPKVKILELNSDDSDGQLSDDDDKYSHIWNNVNGHIMAMNEPDHFNSDYKSKEKNCTQNGVSSQMTRSFDTVDDDNLNDSITDMRSNIYKKNDRSHENLRRTHQNSCFTVLNKVFNSSDSSLDDVEVIEYSNTRDYNFNDCDRMHSGDILTLDEDGNKKSTIWIYSIKNKRVLSENTSELVNVPSQESTSSTSRSLENYQEEQENYKRETPRRVGSPIPATYIPRLNLLSPRLPTVTEVTEPIRTLIKGSSDSSECYNPLSGHKLINGWLGGENKTINITRNCKTYPKKSPTTDVGNQICPSPRERRRRYKHTNLNNTNIATSPSEFETRRKFEESTNEKLSFKKIETTAEINLSDSKSEERESFVAKTEDVIINDGQKNDKSDHEDIYNESALRKPKIIIQKQNVNKIGKISDPIDKLDNNGWICEEKTDIYNDDSKEQQLIDIETIINDQNVKLACPNNNAGNRLWARNTLLLRPAEWNEYRSIANSIPSLAMSIATNSNKHTWLCRLSDCFRCCK</sequence>
<dbReference type="AlphaFoldDB" id="A0A9N9R7D3"/>
<reference evidence="2" key="1">
    <citation type="submission" date="2021-12" db="EMBL/GenBank/DDBJ databases">
        <authorList>
            <person name="King R."/>
        </authorList>
    </citation>
    <scope>NUCLEOTIDE SEQUENCE</scope>
</reference>
<gene>
    <name evidence="2" type="ORF">DIATSA_LOCUS8642</name>
</gene>
<keyword evidence="3" id="KW-1185">Reference proteome</keyword>
<dbReference type="Proteomes" id="UP001153714">
    <property type="component" value="Chromosome 3"/>
</dbReference>
<name>A0A9N9R7D3_9NEOP</name>
<reference evidence="2" key="2">
    <citation type="submission" date="2022-10" db="EMBL/GenBank/DDBJ databases">
        <authorList>
            <consortium name="ENA_rothamsted_submissions"/>
            <consortium name="culmorum"/>
            <person name="King R."/>
        </authorList>
    </citation>
    <scope>NUCLEOTIDE SEQUENCE</scope>
</reference>
<accession>A0A9N9R7D3</accession>
<protein>
    <submittedName>
        <fullName evidence="2">Uncharacterized protein</fullName>
    </submittedName>
</protein>
<dbReference type="EMBL" id="OU893334">
    <property type="protein sequence ID" value="CAG9791002.1"/>
    <property type="molecule type" value="Genomic_DNA"/>
</dbReference>
<proteinExistence type="predicted"/>
<evidence type="ECO:0000313" key="3">
    <source>
        <dbReference type="Proteomes" id="UP001153714"/>
    </source>
</evidence>
<evidence type="ECO:0000256" key="1">
    <source>
        <dbReference type="SAM" id="MobiDB-lite"/>
    </source>
</evidence>
<feature type="region of interest" description="Disordered" evidence="1">
    <location>
        <begin position="185"/>
        <end position="227"/>
    </location>
</feature>
<organism evidence="2 3">
    <name type="scientific">Diatraea saccharalis</name>
    <name type="common">sugarcane borer</name>
    <dbReference type="NCBI Taxonomy" id="40085"/>
    <lineage>
        <taxon>Eukaryota</taxon>
        <taxon>Metazoa</taxon>
        <taxon>Ecdysozoa</taxon>
        <taxon>Arthropoda</taxon>
        <taxon>Hexapoda</taxon>
        <taxon>Insecta</taxon>
        <taxon>Pterygota</taxon>
        <taxon>Neoptera</taxon>
        <taxon>Endopterygota</taxon>
        <taxon>Lepidoptera</taxon>
        <taxon>Glossata</taxon>
        <taxon>Ditrysia</taxon>
        <taxon>Pyraloidea</taxon>
        <taxon>Crambidae</taxon>
        <taxon>Crambinae</taxon>
        <taxon>Diatraea</taxon>
    </lineage>
</organism>